<sequence>MATDMTTVQPAGREDGTTPANLAELYASIFKLKSQVEVSLSKADTNRRARVEAQQPASAETLQPSDVDVKLTNARAYDNTVSQQGVPLQKPLPTKPMPKKLSGAAPAFQMPQFTFRQPDGHPTVPPPQHHQLPPKPVPAIEPVLLEKSRELVKAECKLKRQRIEDKLATETGGTPDCSNHALTHGSVVDVLAKASEAVPFASGFPTPPHDSPYHSDWDSYYSSKADSWISSSSHEHGQANMALPAHNGTAHKDLGGKILNGTGLANAASKQVVDLEADEESDYEPPAPYSFEAPAEYSRQLAETGDIPPPVQVVPNHIPTPAAPQPIRISPLAYSNIGRVGQLVNSGGYESANSPISQSHTQGNASSSSSQHPRNSWYQPKMRYGGGAGHESFEKKRKRGDPPRNKHHEKKAKLKSPSPLPQANSPEIKQEPLSPLNGVTYFPTGRNASVDRPDRLARPRSRYVEEVDSYSVHSPVRYRRVDRDDNDLRRVVTIPYGRQPVSPRRSYVVETRLAEHAPVAYLDRPSMRESIYREVPVQGDADSRIVRAVRSPSPQARRGAYSPEPPALLPPRTVVYDMYGNEYYAHPRRIAASVAPDAYYERVPARDSIMREVSMREPSMREPAMRPATRVVSVYEDDHYREMPPPRIHVAEDYPPRREQFDPRHEDHLTQRQEYVPPEYAHRDAYVESRVPLAEGRLPLPPPPRHEQAPSRTYSRAYSVHPDAFARHDVAGRVARAGTAIPRDNMPPPPQVYTYGDTRRRTSGLVERY</sequence>
<dbReference type="EMBL" id="ML996692">
    <property type="protein sequence ID" value="KAF2402014.1"/>
    <property type="molecule type" value="Genomic_DNA"/>
</dbReference>
<name>A0A6G1I1E8_9PEZI</name>
<evidence type="ECO:0000313" key="3">
    <source>
        <dbReference type="Proteomes" id="UP000799640"/>
    </source>
</evidence>
<keyword evidence="3" id="KW-1185">Reference proteome</keyword>
<dbReference type="AlphaFoldDB" id="A0A6G1I1E8"/>
<dbReference type="Proteomes" id="UP000799640">
    <property type="component" value="Unassembled WGS sequence"/>
</dbReference>
<reference evidence="2" key="1">
    <citation type="journal article" date="2020" name="Stud. Mycol.">
        <title>101 Dothideomycetes genomes: a test case for predicting lifestyles and emergence of pathogens.</title>
        <authorList>
            <person name="Haridas S."/>
            <person name="Albert R."/>
            <person name="Binder M."/>
            <person name="Bloem J."/>
            <person name="Labutti K."/>
            <person name="Salamov A."/>
            <person name="Andreopoulos B."/>
            <person name="Baker S."/>
            <person name="Barry K."/>
            <person name="Bills G."/>
            <person name="Bluhm B."/>
            <person name="Cannon C."/>
            <person name="Castanera R."/>
            <person name="Culley D."/>
            <person name="Daum C."/>
            <person name="Ezra D."/>
            <person name="Gonzalez J."/>
            <person name="Henrissat B."/>
            <person name="Kuo A."/>
            <person name="Liang C."/>
            <person name="Lipzen A."/>
            <person name="Lutzoni F."/>
            <person name="Magnuson J."/>
            <person name="Mondo S."/>
            <person name="Nolan M."/>
            <person name="Ohm R."/>
            <person name="Pangilinan J."/>
            <person name="Park H.-J."/>
            <person name="Ramirez L."/>
            <person name="Alfaro M."/>
            <person name="Sun H."/>
            <person name="Tritt A."/>
            <person name="Yoshinaga Y."/>
            <person name="Zwiers L.-H."/>
            <person name="Turgeon B."/>
            <person name="Goodwin S."/>
            <person name="Spatafora J."/>
            <person name="Crous P."/>
            <person name="Grigoriev I."/>
        </authorList>
    </citation>
    <scope>NUCLEOTIDE SEQUENCE</scope>
    <source>
        <strain evidence="2">CBS 262.69</strain>
    </source>
</reference>
<feature type="compositionally biased region" description="Polar residues" evidence="1">
    <location>
        <begin position="55"/>
        <end position="64"/>
    </location>
</feature>
<feature type="compositionally biased region" description="Polar residues" evidence="1">
    <location>
        <begin position="351"/>
        <end position="378"/>
    </location>
</feature>
<dbReference type="OrthoDB" id="5333304at2759"/>
<feature type="region of interest" description="Disordered" evidence="1">
    <location>
        <begin position="349"/>
        <end position="453"/>
    </location>
</feature>
<gene>
    <name evidence="2" type="ORF">EJ06DRAFT_371846</name>
</gene>
<feature type="compositionally biased region" description="Basic residues" evidence="1">
    <location>
        <begin position="395"/>
        <end position="414"/>
    </location>
</feature>
<feature type="region of interest" description="Disordered" evidence="1">
    <location>
        <begin position="740"/>
        <end position="769"/>
    </location>
</feature>
<evidence type="ECO:0000313" key="2">
    <source>
        <dbReference type="EMBL" id="KAF2402014.1"/>
    </source>
</evidence>
<organism evidence="2 3">
    <name type="scientific">Trichodelitschia bisporula</name>
    <dbReference type="NCBI Taxonomy" id="703511"/>
    <lineage>
        <taxon>Eukaryota</taxon>
        <taxon>Fungi</taxon>
        <taxon>Dikarya</taxon>
        <taxon>Ascomycota</taxon>
        <taxon>Pezizomycotina</taxon>
        <taxon>Dothideomycetes</taxon>
        <taxon>Dothideomycetes incertae sedis</taxon>
        <taxon>Phaeotrichales</taxon>
        <taxon>Phaeotrichaceae</taxon>
        <taxon>Trichodelitschia</taxon>
    </lineage>
</organism>
<protein>
    <submittedName>
        <fullName evidence="2">Uncharacterized protein</fullName>
    </submittedName>
</protein>
<accession>A0A6G1I1E8</accession>
<proteinExistence type="predicted"/>
<feature type="region of interest" description="Disordered" evidence="1">
    <location>
        <begin position="40"/>
        <end position="67"/>
    </location>
</feature>
<evidence type="ECO:0000256" key="1">
    <source>
        <dbReference type="SAM" id="MobiDB-lite"/>
    </source>
</evidence>